<evidence type="ECO:0000313" key="3">
    <source>
        <dbReference type="Proteomes" id="UP000321570"/>
    </source>
</evidence>
<reference evidence="2 3" key="1">
    <citation type="submission" date="2019-07" db="EMBL/GenBank/DDBJ databases">
        <authorList>
            <person name="Jastrzebski P J."/>
            <person name="Paukszto L."/>
            <person name="Jastrzebski P J."/>
        </authorList>
    </citation>
    <scope>NUCLEOTIDE SEQUENCE [LARGE SCALE GENOMIC DNA]</scope>
    <source>
        <strain evidence="2 3">WMS-il1</strain>
    </source>
</reference>
<organism evidence="2 3">
    <name type="scientific">Hymenolepis diminuta</name>
    <name type="common">Rat tapeworm</name>
    <dbReference type="NCBI Taxonomy" id="6216"/>
    <lineage>
        <taxon>Eukaryota</taxon>
        <taxon>Metazoa</taxon>
        <taxon>Spiralia</taxon>
        <taxon>Lophotrochozoa</taxon>
        <taxon>Platyhelminthes</taxon>
        <taxon>Cestoda</taxon>
        <taxon>Eucestoda</taxon>
        <taxon>Cyclophyllidea</taxon>
        <taxon>Hymenolepididae</taxon>
        <taxon>Hymenolepis</taxon>
    </lineage>
</organism>
<dbReference type="AlphaFoldDB" id="A0A564YI54"/>
<protein>
    <submittedName>
        <fullName evidence="2">Uncharacterized protein</fullName>
    </submittedName>
</protein>
<feature type="compositionally biased region" description="Low complexity" evidence="1">
    <location>
        <begin position="260"/>
        <end position="270"/>
    </location>
</feature>
<feature type="region of interest" description="Disordered" evidence="1">
    <location>
        <begin position="260"/>
        <end position="306"/>
    </location>
</feature>
<keyword evidence="3" id="KW-1185">Reference proteome</keyword>
<gene>
    <name evidence="2" type="ORF">WMSIL1_LOCUS6343</name>
</gene>
<dbReference type="Proteomes" id="UP000321570">
    <property type="component" value="Unassembled WGS sequence"/>
</dbReference>
<evidence type="ECO:0000256" key="1">
    <source>
        <dbReference type="SAM" id="MobiDB-lite"/>
    </source>
</evidence>
<evidence type="ECO:0000313" key="2">
    <source>
        <dbReference type="EMBL" id="VUZ46971.1"/>
    </source>
</evidence>
<accession>A0A564YI54</accession>
<name>A0A564YI54_HYMDI</name>
<sequence>MKMDMPQQLRTTSGDERISNSYTPGFEYLSLNSCSPLTSNLGNLAMSNQLSLNQKARDHLTSPLRFCIQAKDRFVVRVVKVTVKQLTNYENSQSSQYDQLKSVWRDSTQRQNLQKILLETSKENNAVFIGFQAQLPAVVMEYILKSTSADQVNIPNDNQSFQHTNIGKGVRLTFSCPLTGNGLKIEDFYSGSVYQRLESWEKNSSKSGLLNDVLIALKKTVDLLLEQIQKNGLLTVIPEVDYIFYPFTPQALFSQKPLHSTVNSSTNTESSRVDSFVSRSPSGSLAPLQVPSATSSPIAIPGARARPTNPNPMMALMYHGPQRQQNPLLASLINSSRPLSAYGSCFDGNSASIFLERQISLSADESGSPIRYMSECSPYEAQMIKDLTQTSTRTSSINSINQTDYNETSTSNCRYASASRSPSSAWWSSRLGSPICATAEVNEPDLTRSPQTTHEPPPPAICLTANTNSNNNSVRSNHETPFFQMPIENEPMNILINEVVDRLRRSPHLPLIVMPTQVPGIPPLVFQLPSADVVFVGLPACSSPQGHVRPRLVTSPVETSAFVVTSKRKAATPAGLLPSGDRVNGSRFTVAAPSPGSVLGVSTEGDLYEFRPSNAYI</sequence>
<dbReference type="EMBL" id="CABIJS010000222">
    <property type="protein sequence ID" value="VUZ46971.1"/>
    <property type="molecule type" value="Genomic_DNA"/>
</dbReference>
<proteinExistence type="predicted"/>